<dbReference type="EMBL" id="DXFW01000004">
    <property type="protein sequence ID" value="HIX04905.1"/>
    <property type="molecule type" value="Genomic_DNA"/>
</dbReference>
<evidence type="ECO:0000313" key="2">
    <source>
        <dbReference type="EMBL" id="HIX04905.1"/>
    </source>
</evidence>
<reference evidence="2" key="2">
    <citation type="submission" date="2021-04" db="EMBL/GenBank/DDBJ databases">
        <authorList>
            <person name="Gilroy R."/>
        </authorList>
    </citation>
    <scope>NUCLEOTIDE SEQUENCE</scope>
    <source>
        <strain evidence="2">2239</strain>
    </source>
</reference>
<dbReference type="AlphaFoldDB" id="A0A9D1V2I7"/>
<dbReference type="Pfam" id="PF11457">
    <property type="entry name" value="DUF3021"/>
    <property type="match status" value="1"/>
</dbReference>
<feature type="transmembrane region" description="Helical" evidence="1">
    <location>
        <begin position="12"/>
        <end position="33"/>
    </location>
</feature>
<keyword evidence="1" id="KW-0812">Transmembrane</keyword>
<accession>A0A9D1V2I7</accession>
<keyword evidence="1" id="KW-0472">Membrane</keyword>
<reference evidence="2" key="1">
    <citation type="journal article" date="2021" name="PeerJ">
        <title>Extensive microbial diversity within the chicken gut microbiome revealed by metagenomics and culture.</title>
        <authorList>
            <person name="Gilroy R."/>
            <person name="Ravi A."/>
            <person name="Getino M."/>
            <person name="Pursley I."/>
            <person name="Horton D.L."/>
            <person name="Alikhan N.F."/>
            <person name="Baker D."/>
            <person name="Gharbi K."/>
            <person name="Hall N."/>
            <person name="Watson M."/>
            <person name="Adriaenssens E.M."/>
            <person name="Foster-Nyarko E."/>
            <person name="Jarju S."/>
            <person name="Secka A."/>
            <person name="Antonio M."/>
            <person name="Oren A."/>
            <person name="Chaudhuri R.R."/>
            <person name="La Ragione R."/>
            <person name="Hildebrand F."/>
            <person name="Pallen M.J."/>
        </authorList>
    </citation>
    <scope>NUCLEOTIDE SEQUENCE</scope>
    <source>
        <strain evidence="2">2239</strain>
    </source>
</reference>
<protein>
    <submittedName>
        <fullName evidence="2">DUF3021 domain-containing protein</fullName>
    </submittedName>
</protein>
<comment type="caution">
    <text evidence="2">The sequence shown here is derived from an EMBL/GenBank/DDBJ whole genome shotgun (WGS) entry which is preliminary data.</text>
</comment>
<organism evidence="2 3">
    <name type="scientific">Candidatus Allofournierella pullicola</name>
    <dbReference type="NCBI Taxonomy" id="2838596"/>
    <lineage>
        <taxon>Bacteria</taxon>
        <taxon>Bacillati</taxon>
        <taxon>Bacillota</taxon>
        <taxon>Clostridia</taxon>
        <taxon>Eubacteriales</taxon>
        <taxon>Oscillospiraceae</taxon>
        <taxon>Allofournierella</taxon>
    </lineage>
</organism>
<evidence type="ECO:0000256" key="1">
    <source>
        <dbReference type="SAM" id="Phobius"/>
    </source>
</evidence>
<evidence type="ECO:0000313" key="3">
    <source>
        <dbReference type="Proteomes" id="UP000824193"/>
    </source>
</evidence>
<proteinExistence type="predicted"/>
<gene>
    <name evidence="2" type="ORF">H9865_02155</name>
</gene>
<feature type="transmembrane region" description="Helical" evidence="1">
    <location>
        <begin position="53"/>
        <end position="74"/>
    </location>
</feature>
<name>A0A9D1V2I7_9FIRM</name>
<feature type="transmembrane region" description="Helical" evidence="1">
    <location>
        <begin position="86"/>
        <end position="106"/>
    </location>
</feature>
<dbReference type="InterPro" id="IPR021560">
    <property type="entry name" value="DUF3021"/>
</dbReference>
<feature type="transmembrane region" description="Helical" evidence="1">
    <location>
        <begin position="112"/>
        <end position="135"/>
    </location>
</feature>
<sequence>MKKVIRYAAQGAPVGLAIGYAITILVSFCWGGGDYLAVMPAMAEAVGSEAAAVAVQALLCAGIGAAFSALSLVWRREDWSCAKQTAVYFLGASLAMLPSAWLAHWMEHSLTGFLVYFAIFLALFLVFWLAGWVAARRTARQLNEGLRRNG</sequence>
<keyword evidence="1" id="KW-1133">Transmembrane helix</keyword>
<dbReference type="Proteomes" id="UP000824193">
    <property type="component" value="Unassembled WGS sequence"/>
</dbReference>